<keyword evidence="1" id="KW-0812">Transmembrane</keyword>
<name>A0A1I7X2A2_HETBA</name>
<evidence type="ECO:0000256" key="1">
    <source>
        <dbReference type="SAM" id="Phobius"/>
    </source>
</evidence>
<proteinExistence type="predicted"/>
<feature type="transmembrane region" description="Helical" evidence="1">
    <location>
        <begin position="400"/>
        <end position="421"/>
    </location>
</feature>
<sequence length="422" mass="49334">MQLITGCIPPDFLPQYTIYNAMLKDGLNSSSQRQKTVEEAIQTHIAYWRALPVVVSNAHVKVLQSIFIVSLKYGVSDWFKLILRVFVLTTFDYRKEETLKAFSSAAQLHDAQYTPSNSSSNVFKAWGHHMDKLFHGEKLPQLVLEVRERPTSGFVYILERWQTVLINVLEKICRIRPTDIMVNFLIKFFNHYLLFLQSLFAHNITLLNYFLVHSRIDYGNTSSHYTSTSIWLFNAVYGTYNQVALKSLIFTVFRNVYSNLYCCYRRFSLHLSSEYLSRFSHRLACIEMPSDLLNVETCRRHLAVHCPTQLKVGSNVSLLEIGGLFLLYFCTLFKYFCMSFSAFLKFLSTYSVVHPVDQPPVMAVQRELCLIYIVLIIVSSYILFIFLDNCSFKKDSLFKIYYQVYRHIFFTYTFNIILFVII</sequence>
<evidence type="ECO:0000313" key="3">
    <source>
        <dbReference type="WBParaSite" id="Hba_11716"/>
    </source>
</evidence>
<feature type="transmembrane region" description="Helical" evidence="1">
    <location>
        <begin position="325"/>
        <end position="347"/>
    </location>
</feature>
<accession>A0A1I7X2A2</accession>
<reference evidence="3" key="1">
    <citation type="submission" date="2016-11" db="UniProtKB">
        <authorList>
            <consortium name="WormBaseParasite"/>
        </authorList>
    </citation>
    <scope>IDENTIFICATION</scope>
</reference>
<keyword evidence="1" id="KW-0472">Membrane</keyword>
<dbReference type="AlphaFoldDB" id="A0A1I7X2A2"/>
<dbReference type="WBParaSite" id="Hba_11716">
    <property type="protein sequence ID" value="Hba_11716"/>
    <property type="gene ID" value="Hba_11716"/>
</dbReference>
<feature type="transmembrane region" description="Helical" evidence="1">
    <location>
        <begin position="368"/>
        <end position="388"/>
    </location>
</feature>
<protein>
    <submittedName>
        <fullName evidence="3">E3 ubiquitin-protein ligase</fullName>
    </submittedName>
</protein>
<organism evidence="2 3">
    <name type="scientific">Heterorhabditis bacteriophora</name>
    <name type="common">Entomopathogenic nematode worm</name>
    <dbReference type="NCBI Taxonomy" id="37862"/>
    <lineage>
        <taxon>Eukaryota</taxon>
        <taxon>Metazoa</taxon>
        <taxon>Ecdysozoa</taxon>
        <taxon>Nematoda</taxon>
        <taxon>Chromadorea</taxon>
        <taxon>Rhabditida</taxon>
        <taxon>Rhabditina</taxon>
        <taxon>Rhabditomorpha</taxon>
        <taxon>Strongyloidea</taxon>
        <taxon>Heterorhabditidae</taxon>
        <taxon>Heterorhabditis</taxon>
    </lineage>
</organism>
<dbReference type="Proteomes" id="UP000095283">
    <property type="component" value="Unplaced"/>
</dbReference>
<evidence type="ECO:0000313" key="2">
    <source>
        <dbReference type="Proteomes" id="UP000095283"/>
    </source>
</evidence>
<keyword evidence="1" id="KW-1133">Transmembrane helix</keyword>
<keyword evidence="2" id="KW-1185">Reference proteome</keyword>